<dbReference type="Gene3D" id="3.40.50.300">
    <property type="entry name" value="P-loop containing nucleotide triphosphate hydrolases"/>
    <property type="match status" value="1"/>
</dbReference>
<feature type="compositionally biased region" description="Polar residues" evidence="1">
    <location>
        <begin position="1161"/>
        <end position="1177"/>
    </location>
</feature>
<dbReference type="Pfam" id="PF13424">
    <property type="entry name" value="TPR_12"/>
    <property type="match status" value="4"/>
</dbReference>
<evidence type="ECO:0000313" key="6">
    <source>
        <dbReference type="Proteomes" id="UP000001294"/>
    </source>
</evidence>
<dbReference type="SUPFAM" id="SSF53167">
    <property type="entry name" value="Purine and uridine phosphorylases"/>
    <property type="match status" value="1"/>
</dbReference>
<dbReference type="InterPro" id="IPR000845">
    <property type="entry name" value="Nucleoside_phosphorylase_d"/>
</dbReference>
<feature type="signal peptide" evidence="2">
    <location>
        <begin position="1"/>
        <end position="26"/>
    </location>
</feature>
<dbReference type="PhylomeDB" id="B6QNL7"/>
<dbReference type="EMBL" id="DS995903">
    <property type="protein sequence ID" value="EEA21505.1"/>
    <property type="molecule type" value="Genomic_DNA"/>
</dbReference>
<dbReference type="Pfam" id="PF13374">
    <property type="entry name" value="TPR_10"/>
    <property type="match status" value="2"/>
</dbReference>
<proteinExistence type="predicted"/>
<name>B6QNL7_TALMQ</name>
<evidence type="ECO:0000259" key="4">
    <source>
        <dbReference type="Pfam" id="PF01048"/>
    </source>
</evidence>
<dbReference type="VEuPathDB" id="FungiDB:PMAA_053140"/>
<evidence type="ECO:0000256" key="2">
    <source>
        <dbReference type="SAM" id="SignalP"/>
    </source>
</evidence>
<dbReference type="PANTHER" id="PTHR46082:SF11">
    <property type="entry name" value="AAA+ ATPASE DOMAIN-CONTAINING PROTEIN-RELATED"/>
    <property type="match status" value="1"/>
</dbReference>
<feature type="domain" description="Nucleoside phosphorylase" evidence="4">
    <location>
        <begin position="14"/>
        <end position="278"/>
    </location>
</feature>
<evidence type="ECO:0000313" key="5">
    <source>
        <dbReference type="EMBL" id="EEA21505.1"/>
    </source>
</evidence>
<evidence type="ECO:0000259" key="3">
    <source>
        <dbReference type="Pfam" id="PF00931"/>
    </source>
</evidence>
<dbReference type="Gene3D" id="3.40.50.1580">
    <property type="entry name" value="Nucleoside phosphorylase domain"/>
    <property type="match status" value="1"/>
</dbReference>
<dbReference type="GO" id="GO:0003824">
    <property type="term" value="F:catalytic activity"/>
    <property type="evidence" value="ECO:0007669"/>
    <property type="project" value="InterPro"/>
</dbReference>
<feature type="domain" description="NB-ARC" evidence="3">
    <location>
        <begin position="326"/>
        <end position="492"/>
    </location>
</feature>
<gene>
    <name evidence="5" type="ORF">PMAA_053140</name>
</gene>
<dbReference type="InterPro" id="IPR011990">
    <property type="entry name" value="TPR-like_helical_dom_sf"/>
</dbReference>
<feature type="region of interest" description="Disordered" evidence="1">
    <location>
        <begin position="1147"/>
        <end position="1184"/>
    </location>
</feature>
<dbReference type="STRING" id="441960.B6QNL7"/>
<dbReference type="Gene3D" id="1.25.40.10">
    <property type="entry name" value="Tetratricopeptide repeat domain"/>
    <property type="match status" value="3"/>
</dbReference>
<dbReference type="GO" id="GO:0043531">
    <property type="term" value="F:ADP binding"/>
    <property type="evidence" value="ECO:0007669"/>
    <property type="project" value="InterPro"/>
</dbReference>
<accession>B6QNL7</accession>
<feature type="chain" id="PRO_5002848441" evidence="2">
    <location>
        <begin position="27"/>
        <end position="1212"/>
    </location>
</feature>
<organism evidence="5 6">
    <name type="scientific">Talaromyces marneffei (strain ATCC 18224 / CBS 334.59 / QM 7333)</name>
    <name type="common">Penicillium marneffei</name>
    <dbReference type="NCBI Taxonomy" id="441960"/>
    <lineage>
        <taxon>Eukaryota</taxon>
        <taxon>Fungi</taxon>
        <taxon>Dikarya</taxon>
        <taxon>Ascomycota</taxon>
        <taxon>Pezizomycotina</taxon>
        <taxon>Eurotiomycetes</taxon>
        <taxon>Eurotiomycetidae</taxon>
        <taxon>Eurotiales</taxon>
        <taxon>Trichocomaceae</taxon>
        <taxon>Talaromyces</taxon>
        <taxon>Talaromyces sect. Talaromyces</taxon>
    </lineage>
</organism>
<dbReference type="Pfam" id="PF01048">
    <property type="entry name" value="PNP_UDP_1"/>
    <property type="match status" value="1"/>
</dbReference>
<dbReference type="SUPFAM" id="SSF52540">
    <property type="entry name" value="P-loop containing nucleoside triphosphate hydrolases"/>
    <property type="match status" value="1"/>
</dbReference>
<dbReference type="GO" id="GO:0009116">
    <property type="term" value="P:nucleoside metabolic process"/>
    <property type="evidence" value="ECO:0007669"/>
    <property type="project" value="InterPro"/>
</dbReference>
<dbReference type="PANTHER" id="PTHR46082">
    <property type="entry name" value="ATP/GTP-BINDING PROTEIN-RELATED"/>
    <property type="match status" value="1"/>
</dbReference>
<dbReference type="InterPro" id="IPR053137">
    <property type="entry name" value="NLR-like"/>
</dbReference>
<keyword evidence="2" id="KW-0732">Signal</keyword>
<protein>
    <submittedName>
        <fullName evidence="5">Kinesin, putative</fullName>
    </submittedName>
</protein>
<dbReference type="AlphaFoldDB" id="B6QNL7"/>
<dbReference type="InterPro" id="IPR035994">
    <property type="entry name" value="Nucleoside_phosphorylase_sf"/>
</dbReference>
<dbReference type="InterPro" id="IPR002182">
    <property type="entry name" value="NB-ARC"/>
</dbReference>
<evidence type="ECO:0000256" key="1">
    <source>
        <dbReference type="SAM" id="MobiDB-lite"/>
    </source>
</evidence>
<dbReference type="Pfam" id="PF00931">
    <property type="entry name" value="NB-ARC"/>
    <property type="match status" value="1"/>
</dbReference>
<keyword evidence="6" id="KW-1185">Reference proteome</keyword>
<dbReference type="HOGENOM" id="CLU_000288_125_3_1"/>
<dbReference type="InterPro" id="IPR027417">
    <property type="entry name" value="P-loop_NTPase"/>
</dbReference>
<dbReference type="SUPFAM" id="SSF48452">
    <property type="entry name" value="TPR-like"/>
    <property type="match status" value="3"/>
</dbReference>
<reference evidence="6" key="1">
    <citation type="journal article" date="2015" name="Genome Announc.">
        <title>Genome sequence of the AIDS-associated pathogen Penicillium marneffei (ATCC18224) and its near taxonomic relative Talaromyces stipitatus (ATCC10500).</title>
        <authorList>
            <person name="Nierman W.C."/>
            <person name="Fedorova-Abrams N.D."/>
            <person name="Andrianopoulos A."/>
        </authorList>
    </citation>
    <scope>NUCLEOTIDE SEQUENCE [LARGE SCALE GENOMIC DNA]</scope>
    <source>
        <strain evidence="6">ATCC 18224 / CBS 334.59 / QM 7333</strain>
    </source>
</reference>
<sequence>MAPPTRSHKEYLVAWICALPLEMAAAKAMLDETHSPLSQPPADHNTYTLGSMGDHAVVIACLPYGVYGTTSAATMFGLMVGIGGGVPSKHADIRLGDVVVSKPSATSGGVIQYDYGKTVHGGRIERTGSLNKPHPTLLTAMANIESNRILGKDPIIGIVHDIVKMDEEAQKRFRQPEHDWLFDAAYSHEGHNSDCVACDQSQLIPREARVTDGPTIHYGLIASGNQVMKDGKTRDRIAAPQGILCFEMEAAGLMDQLPYLVIRGICDYCDSHKNKHWQGYAALTAAAYARNLLSAVSGITSMRDVEARKRVWMVPFPRNPRFVGRQDQMTRLENLMSMSYGPMKIALTGLGGMGKTQIALELAYRMRDGDDKCSVFWIPSVSQESVEQAYMSIAQHLRLPDANPADVKMRVQSYLSHERAGRWLLICDNADDMDMWVSRDRTTPLTALSAFLPQSDHGCILFTTRNRKLAQKLAPSHVIPLHEVDEETAKEILMQSLLRPELLSETTIKITALLRQLTFLPLAITQAAAYINANGIELSDYIELLQEQEHDVIELLSEDFEDEGRYAETQNPVATTWLVSFNQIQRLDSLAADYLSFMACIDPRNIPQSLLPHATSQKRKIDALGLLNAYSFTTSQSDGSLILHRLVHLATRSWLRKNALLHTSARRAADSLEEVFPDDDHQNRSLWRKYLPHALFLMQQHNLRDVTGGYIDLMERIGACLYSDGRYNEAEVFFRDTLHIHQGKNGKNHPSTLVSMANLASTYRNQGRWDEAEKLEVQVMEKSMTVRGAEHPNTLNSMMNLASTYWNQGRWNEAEKLEVQVMEKSMTVRGAEHPNTLNSMMNLASTYWNQGRWNEAEKLEVQVMEKSMTLLGAEHPDTLTSMMNLASTYQSQGRWNEAEKLEVQVMEISTTVLGAEHPDTLTSIANLASTYRNQGRWNEAEKLGVQVIETSTAVLGAEHPDTLIRMGNLASTYRNQGRWNEAEKLGVQVIETSTTVLGAEHPTTLTSMANLASTYQSQGRWNEAEKLDMQVMEISITVLGAEHPDTLASIANMASTYRNQGRWNEAEKLEAQVMEKSMSVLGAEHPSTLTSMTILAFTWKDIGKQQDAILLMSQCIQLCRKYLGPDHPNTISSIRALNEWQSMDITSSNNCSESMRPPKGKSQSPSRIIPSEAQSQPPSLPTRQRKQLYRSRVFDFGQGSILQNSVASAILI</sequence>
<dbReference type="Proteomes" id="UP000001294">
    <property type="component" value="Unassembled WGS sequence"/>
</dbReference>